<dbReference type="PROSITE" id="PS52016">
    <property type="entry name" value="TONB_DEPENDENT_REC_3"/>
    <property type="match status" value="1"/>
</dbReference>
<dbReference type="Gene3D" id="2.170.130.10">
    <property type="entry name" value="TonB-dependent receptor, plug domain"/>
    <property type="match status" value="1"/>
</dbReference>
<keyword evidence="2 8" id="KW-0813">Transport</keyword>
<evidence type="ECO:0000256" key="2">
    <source>
        <dbReference type="ARBA" id="ARBA00022448"/>
    </source>
</evidence>
<keyword evidence="7 8" id="KW-0998">Cell outer membrane</keyword>
<dbReference type="Pfam" id="PF00593">
    <property type="entry name" value="TonB_dep_Rec_b-barrel"/>
    <property type="match status" value="1"/>
</dbReference>
<organism evidence="13 14">
    <name type="scientific">Pseudoalteromonas aurantia 208</name>
    <dbReference type="NCBI Taxonomy" id="1314867"/>
    <lineage>
        <taxon>Bacteria</taxon>
        <taxon>Pseudomonadati</taxon>
        <taxon>Pseudomonadota</taxon>
        <taxon>Gammaproteobacteria</taxon>
        <taxon>Alteromonadales</taxon>
        <taxon>Pseudoalteromonadaceae</taxon>
        <taxon>Pseudoalteromonas</taxon>
    </lineage>
</organism>
<dbReference type="PANTHER" id="PTHR47234">
    <property type="match status" value="1"/>
</dbReference>
<comment type="caution">
    <text evidence="13">The sequence shown here is derived from an EMBL/GenBank/DDBJ whole genome shotgun (WGS) entry which is preliminary data.</text>
</comment>
<evidence type="ECO:0000259" key="11">
    <source>
        <dbReference type="Pfam" id="PF00593"/>
    </source>
</evidence>
<sequence>MLNNKVSKAVRLAFAFGAASTVAFSANTFAAEEDKVERIEVTGSSIKGTDLAGALPIDVISAEDIKNTGVTSVPDLVAQIPSMQGFTTPVSSVGGGGAGIATASLRGLGDQYTLVLLNGRRLAPSGSGSSVNLNNIPLAAVERVEVLTDGASALYGSDAIAGVINFILKSEQDGTTVAFRTDQPKDGAESYNLSVTTGYGDFDRDGFSIVASLSHDTTDSLRSADREFAKTGFLEFEHNGNQYYDINGSSNSIPGNAFLTFEDGTTTAFTPFARANNGCDVNTAFAPGDTFCSFDFTSQLEIFPENERTALMLQTDIAVTDDIKAFGTFNYTDFSLTSRVAPMPTGNIRIALDSVLFERHIVPNLTAEQAANVTEFRGRWRGLPGGNRTDENNTKSFNAIVGFEGVMFDDIDFNTAVVYSKSERSDTRLNGYYNEKFADFVGAGRIDIFKSYEDFMQDSDSLAALEEAQYREKDDDTTTESLSFDFRASQAVFELPAGDVYAGYGVDYRTNTYKSIRSAANVSDRRFGDGGGDFDYELERSTYGAFVEFQIPATDDLSFNVAARYDSIGAVSDKLSGAGDVNTEENDTTYKVSFRYQATDDLVVRGSVGTGFRAATLIQIAEPLSSFGVTSNNYTCPLPSSDSRAAFCPPGSLQYQRFNLGSSSLSPETSDQSSIGFVYSPSTDFSFEVDYWSVEITDQVQRPDQDYMFANPGLFDERFIVAADRSDATNQLLSVVTAPINIGKNKTSGYDWKFVVNNDLSFGELKTMVQGTYIDQSEYTLAGVFPYEWTSSLGRYGTDQDVVFRNIINVTNSLTHGDFGHTLRFKYKSGWKDAPANVGTGTIANPGIETFYDSTGTEQTRFATTSVQFRIPSHMTVDYKVEYKGVENMNIAVGVNNLLDKAPPMSLADPEGHLVGYEGRYYDQFLRTYYVSVDYTF</sequence>
<evidence type="ECO:0000256" key="10">
    <source>
        <dbReference type="SAM" id="SignalP"/>
    </source>
</evidence>
<reference evidence="13 14" key="1">
    <citation type="submission" date="2015-03" db="EMBL/GenBank/DDBJ databases">
        <title>Genome sequence of Pseudoalteromonas aurantia.</title>
        <authorList>
            <person name="Xie B.-B."/>
            <person name="Rong J.-C."/>
            <person name="Qin Q.-L."/>
            <person name="Zhang Y.-Z."/>
        </authorList>
    </citation>
    <scope>NUCLEOTIDE SEQUENCE [LARGE SCALE GENOMIC DNA]</scope>
    <source>
        <strain evidence="13 14">208</strain>
    </source>
</reference>
<dbReference type="InterPro" id="IPR039426">
    <property type="entry name" value="TonB-dep_rcpt-like"/>
</dbReference>
<dbReference type="PANTHER" id="PTHR47234:SF2">
    <property type="entry name" value="TONB-DEPENDENT RECEPTOR"/>
    <property type="match status" value="1"/>
</dbReference>
<evidence type="ECO:0000256" key="9">
    <source>
        <dbReference type="RuleBase" id="RU003357"/>
    </source>
</evidence>
<evidence type="ECO:0000313" key="14">
    <source>
        <dbReference type="Proteomes" id="UP000615755"/>
    </source>
</evidence>
<proteinExistence type="inferred from homology"/>
<evidence type="ECO:0000256" key="8">
    <source>
        <dbReference type="PROSITE-ProRule" id="PRU01360"/>
    </source>
</evidence>
<evidence type="ECO:0000259" key="12">
    <source>
        <dbReference type="Pfam" id="PF07715"/>
    </source>
</evidence>
<evidence type="ECO:0000256" key="3">
    <source>
        <dbReference type="ARBA" id="ARBA00022452"/>
    </source>
</evidence>
<feature type="chain" id="PRO_5046619613" evidence="10">
    <location>
        <begin position="26"/>
        <end position="937"/>
    </location>
</feature>
<dbReference type="RefSeq" id="WP_192508290.1">
    <property type="nucleotide sequence ID" value="NZ_AQGV01000012.1"/>
</dbReference>
<keyword evidence="13" id="KW-0675">Receptor</keyword>
<name>A0ABR9EE55_9GAMM</name>
<evidence type="ECO:0000256" key="4">
    <source>
        <dbReference type="ARBA" id="ARBA00022692"/>
    </source>
</evidence>
<evidence type="ECO:0000256" key="6">
    <source>
        <dbReference type="ARBA" id="ARBA00023136"/>
    </source>
</evidence>
<dbReference type="InterPro" id="IPR036942">
    <property type="entry name" value="Beta-barrel_TonB_sf"/>
</dbReference>
<keyword evidence="14" id="KW-1185">Reference proteome</keyword>
<dbReference type="CDD" id="cd01347">
    <property type="entry name" value="ligand_gated_channel"/>
    <property type="match status" value="1"/>
</dbReference>
<dbReference type="InterPro" id="IPR012910">
    <property type="entry name" value="Plug_dom"/>
</dbReference>
<comment type="similarity">
    <text evidence="8 9">Belongs to the TonB-dependent receptor family.</text>
</comment>
<evidence type="ECO:0000256" key="7">
    <source>
        <dbReference type="ARBA" id="ARBA00023237"/>
    </source>
</evidence>
<dbReference type="Gene3D" id="2.40.170.20">
    <property type="entry name" value="TonB-dependent receptor, beta-barrel domain"/>
    <property type="match status" value="1"/>
</dbReference>
<dbReference type="Pfam" id="PF07715">
    <property type="entry name" value="Plug"/>
    <property type="match status" value="1"/>
</dbReference>
<keyword evidence="3 8" id="KW-1134">Transmembrane beta strand</keyword>
<feature type="domain" description="TonB-dependent receptor plug" evidence="12">
    <location>
        <begin position="56"/>
        <end position="163"/>
    </location>
</feature>
<keyword evidence="4 8" id="KW-0812">Transmembrane</keyword>
<dbReference type="InterPro" id="IPR037066">
    <property type="entry name" value="Plug_dom_sf"/>
</dbReference>
<dbReference type="EMBL" id="AQGV01000012">
    <property type="protein sequence ID" value="MBE0369112.1"/>
    <property type="molecule type" value="Genomic_DNA"/>
</dbReference>
<dbReference type="InterPro" id="IPR000531">
    <property type="entry name" value="Beta-barrel_TonB"/>
</dbReference>
<dbReference type="Proteomes" id="UP000615755">
    <property type="component" value="Unassembled WGS sequence"/>
</dbReference>
<protein>
    <submittedName>
        <fullName evidence="13">Ferrienterochelin and colicins outer membrane receptor</fullName>
    </submittedName>
</protein>
<keyword evidence="5 9" id="KW-0798">TonB box</keyword>
<feature type="signal peptide" evidence="10">
    <location>
        <begin position="1"/>
        <end position="25"/>
    </location>
</feature>
<comment type="subcellular location">
    <subcellularLocation>
        <location evidence="1 8">Cell outer membrane</location>
        <topology evidence="1 8">Multi-pass membrane protein</topology>
    </subcellularLocation>
</comment>
<keyword evidence="6 8" id="KW-0472">Membrane</keyword>
<evidence type="ECO:0000256" key="1">
    <source>
        <dbReference type="ARBA" id="ARBA00004571"/>
    </source>
</evidence>
<accession>A0ABR9EE55</accession>
<evidence type="ECO:0000313" key="13">
    <source>
        <dbReference type="EMBL" id="MBE0369112.1"/>
    </source>
</evidence>
<dbReference type="SUPFAM" id="SSF56935">
    <property type="entry name" value="Porins"/>
    <property type="match status" value="1"/>
</dbReference>
<keyword evidence="10" id="KW-0732">Signal</keyword>
<gene>
    <name evidence="13" type="primary">fepA</name>
    <name evidence="13" type="ORF">PAUR_a2895</name>
</gene>
<feature type="domain" description="TonB-dependent receptor-like beta-barrel" evidence="11">
    <location>
        <begin position="385"/>
        <end position="898"/>
    </location>
</feature>
<evidence type="ECO:0000256" key="5">
    <source>
        <dbReference type="ARBA" id="ARBA00023077"/>
    </source>
</evidence>